<proteinExistence type="predicted"/>
<dbReference type="Proteomes" id="UP000636709">
    <property type="component" value="Unassembled WGS sequence"/>
</dbReference>
<reference evidence="1" key="1">
    <citation type="submission" date="2020-07" db="EMBL/GenBank/DDBJ databases">
        <title>Genome sequence and genetic diversity analysis of an under-domesticated orphan crop, white fonio (Digitaria exilis).</title>
        <authorList>
            <person name="Bennetzen J.L."/>
            <person name="Chen S."/>
            <person name="Ma X."/>
            <person name="Wang X."/>
            <person name="Yssel A.E.J."/>
            <person name="Chaluvadi S.R."/>
            <person name="Johnson M."/>
            <person name="Gangashetty P."/>
            <person name="Hamidou F."/>
            <person name="Sanogo M.D."/>
            <person name="Zwaenepoel A."/>
            <person name="Wallace J."/>
            <person name="Van De Peer Y."/>
            <person name="Van Deynze A."/>
        </authorList>
    </citation>
    <scope>NUCLEOTIDE SEQUENCE</scope>
    <source>
        <tissue evidence="1">Leaves</tissue>
    </source>
</reference>
<dbReference type="AlphaFoldDB" id="A0A835KQ74"/>
<evidence type="ECO:0000313" key="2">
    <source>
        <dbReference type="Proteomes" id="UP000636709"/>
    </source>
</evidence>
<dbReference type="EMBL" id="JACEFO010000710">
    <property type="protein sequence ID" value="KAF8760447.1"/>
    <property type="molecule type" value="Genomic_DNA"/>
</dbReference>
<accession>A0A835KQ74</accession>
<comment type="caution">
    <text evidence="1">The sequence shown here is derived from an EMBL/GenBank/DDBJ whole genome shotgun (WGS) entry which is preliminary data.</text>
</comment>
<organism evidence="1 2">
    <name type="scientific">Digitaria exilis</name>
    <dbReference type="NCBI Taxonomy" id="1010633"/>
    <lineage>
        <taxon>Eukaryota</taxon>
        <taxon>Viridiplantae</taxon>
        <taxon>Streptophyta</taxon>
        <taxon>Embryophyta</taxon>
        <taxon>Tracheophyta</taxon>
        <taxon>Spermatophyta</taxon>
        <taxon>Magnoliopsida</taxon>
        <taxon>Liliopsida</taxon>
        <taxon>Poales</taxon>
        <taxon>Poaceae</taxon>
        <taxon>PACMAD clade</taxon>
        <taxon>Panicoideae</taxon>
        <taxon>Panicodae</taxon>
        <taxon>Paniceae</taxon>
        <taxon>Anthephorinae</taxon>
        <taxon>Digitaria</taxon>
    </lineage>
</organism>
<gene>
    <name evidence="1" type="ORF">HU200_010158</name>
</gene>
<name>A0A835KQ74_9POAL</name>
<evidence type="ECO:0000313" key="1">
    <source>
        <dbReference type="EMBL" id="KAF8760447.1"/>
    </source>
</evidence>
<sequence length="400" mass="44282">MYLPALQLRTTRRRAQRRRALTLPFSLSAQDFPPTFLRFSTAVAGCFSLPVGVEIHQREGLISFWFWKKLKKRKKGKDDNDFYAVAECGSEVQILVQQEDLQGGVHTSDGVADEKNNLNALELEDVEVAGDGAQRLDDLGLEDSLSTLFTRSGRKSRQVPEKDAEGVEVSCSHDDEVVDKGLLWLQIQPPRAPKGEGGAQMEEMKNACDAGSESLMLGRQRQKDSFLLHDPAAPANDVNMADLAAPLDYEGKGLYTPIEKNKVQGSLEAKGWPLGVPRVQVATEHDAPEVVEVPELNESHQMESFSIQGIIVSVPLQMGIFEYGSGIEWLQNSEEKNLGMSTEGRDPSLLSNNLDIQCRSYLDSSVGKVEVSHLPEAPEIWNLWNNCESGRVESGVYRKG</sequence>
<protein>
    <submittedName>
        <fullName evidence="1">Uncharacterized protein</fullName>
    </submittedName>
</protein>
<keyword evidence="2" id="KW-1185">Reference proteome</keyword>